<evidence type="ECO:0000256" key="3">
    <source>
        <dbReference type="ARBA" id="ARBA00022801"/>
    </source>
</evidence>
<evidence type="ECO:0000256" key="5">
    <source>
        <dbReference type="HAMAP-Rule" id="MF_00378"/>
    </source>
</evidence>
<dbReference type="GO" id="GO:0009318">
    <property type="term" value="C:exodeoxyribonuclease VII complex"/>
    <property type="evidence" value="ECO:0007669"/>
    <property type="project" value="UniProtKB-UniRule"/>
</dbReference>
<keyword evidence="4 5" id="KW-0269">Exonuclease</keyword>
<sequence>MALRPSARSSPRGRTAAPTIFDAPTGGAPDEAAAGEGGRLSNAPEVSVSELSGALKRTVEERFGYVRVRGEVSNYRGPHSSGHAYFSLKDEGARIDAVVWRTSFSRMRVKPEEGMEVVATGKITTFPGKSAYQIVIESLEPAGVGALMAMVEERRRRFAAEGLFDPARKRALPFLPGVVGVVTSPTGAVIRDILHRIADRFPRRVLVWPVRVQGDGSAEEVARAIRGFDALGPGDPLPRPDVLIVARGGGSLEDLWGFNDEAVVRAAAACGIPLVSAVGHETDWTLLDHVADLRAPTPTGAAEICVPVRAELAVGLDRLGARHGSAMLRRIASGRDALRASARALPSGPDLLAEPRQRLDRAASLLPAALRRGADARRLAVARAGTRLAGQSPGARLARATERLSGLDARLARAAALLQERRRQRLETVAARLGAALKGRAALALQENRSRSLRVGVLGERLRGAAARGNERRVTRLGGLGQLLGSLGYRSVLERGFALVRDEAGQPLRSAAGVAPGARLRIDFAEDALAVTALGPGGAEPRRDGGGGRGSGGGGPGGGGEVEPPGPAAPERPAARVRRPKPPAAPRQVRPAPPGQGSLF</sequence>
<dbReference type="InterPro" id="IPR025824">
    <property type="entry name" value="OB-fold_nuc-bd_dom"/>
</dbReference>
<evidence type="ECO:0000259" key="7">
    <source>
        <dbReference type="Pfam" id="PF02601"/>
    </source>
</evidence>
<dbReference type="InterPro" id="IPR003753">
    <property type="entry name" value="Exonuc_VII_L"/>
</dbReference>
<comment type="similarity">
    <text evidence="5">Belongs to the XseA family.</text>
</comment>
<dbReference type="GO" id="GO:0003676">
    <property type="term" value="F:nucleic acid binding"/>
    <property type="evidence" value="ECO:0007669"/>
    <property type="project" value="InterPro"/>
</dbReference>
<feature type="region of interest" description="Disordered" evidence="6">
    <location>
        <begin position="1"/>
        <end position="45"/>
    </location>
</feature>
<organism evidence="9 10">
    <name type="scientific">Lichenibacterium ramalinae</name>
    <dbReference type="NCBI Taxonomy" id="2316527"/>
    <lineage>
        <taxon>Bacteria</taxon>
        <taxon>Pseudomonadati</taxon>
        <taxon>Pseudomonadota</taxon>
        <taxon>Alphaproteobacteria</taxon>
        <taxon>Hyphomicrobiales</taxon>
        <taxon>Lichenihabitantaceae</taxon>
        <taxon>Lichenibacterium</taxon>
    </lineage>
</organism>
<dbReference type="PANTHER" id="PTHR30008">
    <property type="entry name" value="EXODEOXYRIBONUCLEASE 7 LARGE SUBUNIT"/>
    <property type="match status" value="1"/>
</dbReference>
<dbReference type="NCBIfam" id="TIGR00237">
    <property type="entry name" value="xseA"/>
    <property type="match status" value="1"/>
</dbReference>
<dbReference type="InterPro" id="IPR020579">
    <property type="entry name" value="Exonuc_VII_lsu_C"/>
</dbReference>
<feature type="compositionally biased region" description="Low complexity" evidence="6">
    <location>
        <begin position="22"/>
        <end position="34"/>
    </location>
</feature>
<evidence type="ECO:0000256" key="2">
    <source>
        <dbReference type="ARBA" id="ARBA00022722"/>
    </source>
</evidence>
<proteinExistence type="inferred from homology"/>
<dbReference type="GO" id="GO:0005737">
    <property type="term" value="C:cytoplasm"/>
    <property type="evidence" value="ECO:0007669"/>
    <property type="project" value="UniProtKB-SubCell"/>
</dbReference>
<feature type="domain" description="Exonuclease VII large subunit C-terminal" evidence="7">
    <location>
        <begin position="163"/>
        <end position="435"/>
    </location>
</feature>
<keyword evidence="3 5" id="KW-0378">Hydrolase</keyword>
<dbReference type="PANTHER" id="PTHR30008:SF0">
    <property type="entry name" value="EXODEOXYRIBONUCLEASE 7 LARGE SUBUNIT"/>
    <property type="match status" value="1"/>
</dbReference>
<dbReference type="AlphaFoldDB" id="A0A4Q2RDL1"/>
<gene>
    <name evidence="5" type="primary">xseA</name>
    <name evidence="9" type="ORF">D3272_10980</name>
</gene>
<dbReference type="Proteomes" id="UP000289411">
    <property type="component" value="Unassembled WGS sequence"/>
</dbReference>
<keyword evidence="10" id="KW-1185">Reference proteome</keyword>
<dbReference type="EMBL" id="QYBC01000008">
    <property type="protein sequence ID" value="RYB04987.1"/>
    <property type="molecule type" value="Genomic_DNA"/>
</dbReference>
<comment type="subunit">
    <text evidence="5">Heterooligomer composed of large and small subunits.</text>
</comment>
<dbReference type="CDD" id="cd04489">
    <property type="entry name" value="ExoVII_LU_OBF"/>
    <property type="match status" value="1"/>
</dbReference>
<dbReference type="OrthoDB" id="9802795at2"/>
<reference evidence="9 10" key="2">
    <citation type="submission" date="2019-02" db="EMBL/GenBank/DDBJ databases">
        <title>'Lichenibacterium ramalinii' gen. nov. sp. nov., 'Lichenibacterium minor' gen. nov. sp. nov.</title>
        <authorList>
            <person name="Pankratov T."/>
        </authorList>
    </citation>
    <scope>NUCLEOTIDE SEQUENCE [LARGE SCALE GENOMIC DNA]</scope>
    <source>
        <strain evidence="9 10">RmlP001</strain>
    </source>
</reference>
<dbReference type="HAMAP" id="MF_00378">
    <property type="entry name" value="Exonuc_7_L"/>
    <property type="match status" value="1"/>
</dbReference>
<evidence type="ECO:0000256" key="6">
    <source>
        <dbReference type="SAM" id="MobiDB-lite"/>
    </source>
</evidence>
<dbReference type="RefSeq" id="WP_129219223.1">
    <property type="nucleotide sequence ID" value="NZ_QYBC01000008.1"/>
</dbReference>
<evidence type="ECO:0000259" key="8">
    <source>
        <dbReference type="Pfam" id="PF13742"/>
    </source>
</evidence>
<comment type="caution">
    <text evidence="9">The sequence shown here is derived from an EMBL/GenBank/DDBJ whole genome shotgun (WGS) entry which is preliminary data.</text>
</comment>
<name>A0A4Q2RDL1_9HYPH</name>
<feature type="domain" description="OB-fold nucleic acid binding" evidence="8">
    <location>
        <begin position="47"/>
        <end position="139"/>
    </location>
</feature>
<dbReference type="Pfam" id="PF13742">
    <property type="entry name" value="tRNA_anti_2"/>
    <property type="match status" value="1"/>
</dbReference>
<evidence type="ECO:0000313" key="10">
    <source>
        <dbReference type="Proteomes" id="UP000289411"/>
    </source>
</evidence>
<keyword evidence="2 5" id="KW-0540">Nuclease</keyword>
<comment type="catalytic activity">
    <reaction evidence="5">
        <text>Exonucleolytic cleavage in either 5'- to 3'- or 3'- to 5'-direction to yield nucleoside 5'-phosphates.</text>
        <dbReference type="EC" id="3.1.11.6"/>
    </reaction>
</comment>
<protein>
    <recommendedName>
        <fullName evidence="5">Exodeoxyribonuclease 7 large subunit</fullName>
        <ecNumber evidence="5">3.1.11.6</ecNumber>
    </recommendedName>
    <alternativeName>
        <fullName evidence="5">Exodeoxyribonuclease VII large subunit</fullName>
        <shortName evidence="5">Exonuclease VII large subunit</shortName>
    </alternativeName>
</protein>
<dbReference type="Pfam" id="PF02601">
    <property type="entry name" value="Exonuc_VII_L"/>
    <property type="match status" value="1"/>
</dbReference>
<evidence type="ECO:0000256" key="1">
    <source>
        <dbReference type="ARBA" id="ARBA00022490"/>
    </source>
</evidence>
<evidence type="ECO:0000256" key="4">
    <source>
        <dbReference type="ARBA" id="ARBA00022839"/>
    </source>
</evidence>
<feature type="compositionally biased region" description="Gly residues" evidence="6">
    <location>
        <begin position="547"/>
        <end position="561"/>
    </location>
</feature>
<dbReference type="GO" id="GO:0006308">
    <property type="term" value="P:DNA catabolic process"/>
    <property type="evidence" value="ECO:0007669"/>
    <property type="project" value="UniProtKB-UniRule"/>
</dbReference>
<dbReference type="EC" id="3.1.11.6" evidence="5"/>
<accession>A0A4Q2RDL1</accession>
<dbReference type="GO" id="GO:0008855">
    <property type="term" value="F:exodeoxyribonuclease VII activity"/>
    <property type="evidence" value="ECO:0007669"/>
    <property type="project" value="UniProtKB-UniRule"/>
</dbReference>
<reference evidence="9 10" key="1">
    <citation type="submission" date="2018-09" db="EMBL/GenBank/DDBJ databases">
        <authorList>
            <person name="Grouzdev D.S."/>
            <person name="Krutkina M.S."/>
        </authorList>
    </citation>
    <scope>NUCLEOTIDE SEQUENCE [LARGE SCALE GENOMIC DNA]</scope>
    <source>
        <strain evidence="9 10">RmlP001</strain>
    </source>
</reference>
<comment type="subcellular location">
    <subcellularLocation>
        <location evidence="5">Cytoplasm</location>
    </subcellularLocation>
</comment>
<feature type="region of interest" description="Disordered" evidence="6">
    <location>
        <begin position="533"/>
        <end position="600"/>
    </location>
</feature>
<keyword evidence="1 5" id="KW-0963">Cytoplasm</keyword>
<comment type="function">
    <text evidence="5">Bidirectionally degrades single-stranded DNA into large acid-insoluble oligonucleotides, which are then degraded further into small acid-soluble oligonucleotides.</text>
</comment>
<evidence type="ECO:0000313" key="9">
    <source>
        <dbReference type="EMBL" id="RYB04987.1"/>
    </source>
</evidence>